<gene>
    <name evidence="7" type="ORF">CYMTET_43936</name>
</gene>
<dbReference type="Gene3D" id="2.160.20.70">
    <property type="match status" value="1"/>
</dbReference>
<dbReference type="InterPro" id="IPR013033">
    <property type="entry name" value="MinC"/>
</dbReference>
<dbReference type="SUPFAM" id="SSF63848">
    <property type="entry name" value="Cell-division inhibitor MinC, C-terminal domain"/>
    <property type="match status" value="1"/>
</dbReference>
<dbReference type="EMBL" id="LGRX02029729">
    <property type="protein sequence ID" value="KAK3246530.1"/>
    <property type="molecule type" value="Genomic_DNA"/>
</dbReference>
<dbReference type="Proteomes" id="UP001190700">
    <property type="component" value="Unassembled WGS sequence"/>
</dbReference>
<sequence>MITIDKWIPAVAHSATQSLGCRHKRRLPSAQNLRPFQQKYSIKQHLESNRKASHKPKAISASNDGDRYDRTPKDSISSTESHTVYVRKTLRAGQVEEHPGTVVVYGDVNAGSAVIAGGDIIVWGRLRGDARAGMNGEKGASILALEMQPTQLQIADVVAYGPTSPAASVPEKAVVEIDGTSRPRIRLTEAFSWERKTGAKASPKDRSQTPSPMFRSALITGTYIALVGLALLLFPTTVFGLLFDLRFISTGWVRVFGVLSMTFGIYYLGSAYGDSVGANMRPFYVATVIGRMFLFTAFCVLVATKKFAEPALLVLGLINFASASSMLYTLRQSQP</sequence>
<protein>
    <recommendedName>
        <fullName evidence="6">Septum formation inhibitor MinC C-terminal domain-containing protein</fullName>
    </recommendedName>
</protein>
<keyword evidence="5" id="KW-0812">Transmembrane</keyword>
<comment type="caution">
    <text evidence="7">The sequence shown here is derived from an EMBL/GenBank/DDBJ whole genome shotgun (WGS) entry which is preliminary data.</text>
</comment>
<keyword evidence="1" id="KW-0132">Cell division</keyword>
<dbReference type="PANTHER" id="PTHR34108:SF1">
    <property type="entry name" value="SEPTUM SITE-DETERMINING PROTEIN MINC"/>
    <property type="match status" value="1"/>
</dbReference>
<feature type="compositionally biased region" description="Basic and acidic residues" evidence="4">
    <location>
        <begin position="64"/>
        <end position="73"/>
    </location>
</feature>
<evidence type="ECO:0000256" key="5">
    <source>
        <dbReference type="SAM" id="Phobius"/>
    </source>
</evidence>
<name>A0AAE0C2V7_9CHLO</name>
<keyword evidence="5" id="KW-0472">Membrane</keyword>
<evidence type="ECO:0000256" key="3">
    <source>
        <dbReference type="ARBA" id="ARBA00023306"/>
    </source>
</evidence>
<keyword evidence="5" id="KW-1133">Transmembrane helix</keyword>
<dbReference type="GO" id="GO:0051726">
    <property type="term" value="P:regulation of cell cycle"/>
    <property type="evidence" value="ECO:0007669"/>
    <property type="project" value="InterPro"/>
</dbReference>
<keyword evidence="8" id="KW-1185">Reference proteome</keyword>
<evidence type="ECO:0000313" key="7">
    <source>
        <dbReference type="EMBL" id="KAK3246530.1"/>
    </source>
</evidence>
<dbReference type="InterPro" id="IPR036145">
    <property type="entry name" value="MinC_C_sf"/>
</dbReference>
<dbReference type="InterPro" id="IPR005526">
    <property type="entry name" value="Septum_form_inhib_MinC_C"/>
</dbReference>
<dbReference type="InterPro" id="IPR016098">
    <property type="entry name" value="CAP/MinC_C"/>
</dbReference>
<evidence type="ECO:0000256" key="4">
    <source>
        <dbReference type="SAM" id="MobiDB-lite"/>
    </source>
</evidence>
<feature type="transmembrane region" description="Helical" evidence="5">
    <location>
        <begin position="311"/>
        <end position="330"/>
    </location>
</feature>
<evidence type="ECO:0000259" key="6">
    <source>
        <dbReference type="Pfam" id="PF03775"/>
    </source>
</evidence>
<dbReference type="Pfam" id="PF03775">
    <property type="entry name" value="MinC_C"/>
    <property type="match status" value="1"/>
</dbReference>
<dbReference type="AlphaFoldDB" id="A0AAE0C2V7"/>
<evidence type="ECO:0000256" key="1">
    <source>
        <dbReference type="ARBA" id="ARBA00022618"/>
    </source>
</evidence>
<accession>A0AAE0C2V7</accession>
<organism evidence="7 8">
    <name type="scientific">Cymbomonas tetramitiformis</name>
    <dbReference type="NCBI Taxonomy" id="36881"/>
    <lineage>
        <taxon>Eukaryota</taxon>
        <taxon>Viridiplantae</taxon>
        <taxon>Chlorophyta</taxon>
        <taxon>Pyramimonadophyceae</taxon>
        <taxon>Pyramimonadales</taxon>
        <taxon>Pyramimonadaceae</taxon>
        <taxon>Cymbomonas</taxon>
    </lineage>
</organism>
<keyword evidence="2" id="KW-0717">Septation</keyword>
<feature type="domain" description="Septum formation inhibitor MinC C-terminal" evidence="6">
    <location>
        <begin position="86"/>
        <end position="177"/>
    </location>
</feature>
<feature type="transmembrane region" description="Helical" evidence="5">
    <location>
        <begin position="255"/>
        <end position="272"/>
    </location>
</feature>
<evidence type="ECO:0000313" key="8">
    <source>
        <dbReference type="Proteomes" id="UP001190700"/>
    </source>
</evidence>
<evidence type="ECO:0000256" key="2">
    <source>
        <dbReference type="ARBA" id="ARBA00023210"/>
    </source>
</evidence>
<feature type="transmembrane region" description="Helical" evidence="5">
    <location>
        <begin position="284"/>
        <end position="304"/>
    </location>
</feature>
<keyword evidence="3" id="KW-0131">Cell cycle</keyword>
<proteinExistence type="predicted"/>
<dbReference type="GO" id="GO:0051301">
    <property type="term" value="P:cell division"/>
    <property type="evidence" value="ECO:0007669"/>
    <property type="project" value="UniProtKB-KW"/>
</dbReference>
<reference evidence="7 8" key="1">
    <citation type="journal article" date="2015" name="Genome Biol. Evol.">
        <title>Comparative Genomics of a Bacterivorous Green Alga Reveals Evolutionary Causalities and Consequences of Phago-Mixotrophic Mode of Nutrition.</title>
        <authorList>
            <person name="Burns J.A."/>
            <person name="Paasch A."/>
            <person name="Narechania A."/>
            <person name="Kim E."/>
        </authorList>
    </citation>
    <scope>NUCLEOTIDE SEQUENCE [LARGE SCALE GENOMIC DNA]</scope>
    <source>
        <strain evidence="7 8">PLY_AMNH</strain>
    </source>
</reference>
<feature type="region of interest" description="Disordered" evidence="4">
    <location>
        <begin position="46"/>
        <end position="81"/>
    </location>
</feature>
<dbReference type="GO" id="GO:0000902">
    <property type="term" value="P:cell morphogenesis"/>
    <property type="evidence" value="ECO:0007669"/>
    <property type="project" value="InterPro"/>
</dbReference>
<dbReference type="PANTHER" id="PTHR34108">
    <property type="entry name" value="SEPTUM SITE-DETERMINING PROTEIN MINC"/>
    <property type="match status" value="1"/>
</dbReference>
<feature type="transmembrane region" description="Helical" evidence="5">
    <location>
        <begin position="223"/>
        <end position="243"/>
    </location>
</feature>